<protein>
    <submittedName>
        <fullName evidence="1">Uncharacterized protein</fullName>
    </submittedName>
</protein>
<proteinExistence type="predicted"/>
<gene>
    <name evidence="1" type="ORF">K504DRAFT_512184</name>
</gene>
<organism evidence="1 2">
    <name type="scientific">Pleomassaria siparia CBS 279.74</name>
    <dbReference type="NCBI Taxonomy" id="1314801"/>
    <lineage>
        <taxon>Eukaryota</taxon>
        <taxon>Fungi</taxon>
        <taxon>Dikarya</taxon>
        <taxon>Ascomycota</taxon>
        <taxon>Pezizomycotina</taxon>
        <taxon>Dothideomycetes</taxon>
        <taxon>Pleosporomycetidae</taxon>
        <taxon>Pleosporales</taxon>
        <taxon>Pleomassariaceae</taxon>
        <taxon>Pleomassaria</taxon>
    </lineage>
</organism>
<dbReference type="AlphaFoldDB" id="A0A6G1K3U1"/>
<accession>A0A6G1K3U1</accession>
<name>A0A6G1K3U1_9PLEO</name>
<evidence type="ECO:0000313" key="1">
    <source>
        <dbReference type="EMBL" id="KAF2707195.1"/>
    </source>
</evidence>
<reference evidence="1" key="1">
    <citation type="journal article" date="2020" name="Stud. Mycol.">
        <title>101 Dothideomycetes genomes: a test case for predicting lifestyles and emergence of pathogens.</title>
        <authorList>
            <person name="Haridas S."/>
            <person name="Albert R."/>
            <person name="Binder M."/>
            <person name="Bloem J."/>
            <person name="Labutti K."/>
            <person name="Salamov A."/>
            <person name="Andreopoulos B."/>
            <person name="Baker S."/>
            <person name="Barry K."/>
            <person name="Bills G."/>
            <person name="Bluhm B."/>
            <person name="Cannon C."/>
            <person name="Castanera R."/>
            <person name="Culley D."/>
            <person name="Daum C."/>
            <person name="Ezra D."/>
            <person name="Gonzalez J."/>
            <person name="Henrissat B."/>
            <person name="Kuo A."/>
            <person name="Liang C."/>
            <person name="Lipzen A."/>
            <person name="Lutzoni F."/>
            <person name="Magnuson J."/>
            <person name="Mondo S."/>
            <person name="Nolan M."/>
            <person name="Ohm R."/>
            <person name="Pangilinan J."/>
            <person name="Park H.-J."/>
            <person name="Ramirez L."/>
            <person name="Alfaro M."/>
            <person name="Sun H."/>
            <person name="Tritt A."/>
            <person name="Yoshinaga Y."/>
            <person name="Zwiers L.-H."/>
            <person name="Turgeon B."/>
            <person name="Goodwin S."/>
            <person name="Spatafora J."/>
            <person name="Crous P."/>
            <person name="Grigoriev I."/>
        </authorList>
    </citation>
    <scope>NUCLEOTIDE SEQUENCE</scope>
    <source>
        <strain evidence="1">CBS 279.74</strain>
    </source>
</reference>
<keyword evidence="2" id="KW-1185">Reference proteome</keyword>
<evidence type="ECO:0000313" key="2">
    <source>
        <dbReference type="Proteomes" id="UP000799428"/>
    </source>
</evidence>
<sequence>MPLDRTMLDNTPLFITYETERMFFDYEIRSTFSLVAEAIPRASTSSWYLFRTLRLIINQQLPDHLGVGHLKGNVWDVIEIGNIDEQITCLAVFHTTAGIRRHWDFIQVHSSVMSKGFKTSSFSMETMFSFLDGDDSDDPQDATSGLGRSALQALTAIDLA</sequence>
<dbReference type="Proteomes" id="UP000799428">
    <property type="component" value="Unassembled WGS sequence"/>
</dbReference>
<dbReference type="EMBL" id="MU005774">
    <property type="protein sequence ID" value="KAF2707195.1"/>
    <property type="molecule type" value="Genomic_DNA"/>
</dbReference>